<evidence type="ECO:0000313" key="2">
    <source>
        <dbReference type="Proteomes" id="UP000230178"/>
    </source>
</evidence>
<sequence>SKAKKDFGWQPLASPEEGVKKLYNWVSKNKVLIKKAGVFKK</sequence>
<organism evidence="1 2">
    <name type="scientific">Candidatus Nealsonbacteria bacterium CG_4_9_14_3_um_filter_37_29</name>
    <dbReference type="NCBI Taxonomy" id="1974696"/>
    <lineage>
        <taxon>Bacteria</taxon>
        <taxon>Candidatus Nealsoniibacteriota</taxon>
    </lineage>
</organism>
<dbReference type="AlphaFoldDB" id="A0A2M7Z359"/>
<dbReference type="EMBL" id="PFVS01000088">
    <property type="protein sequence ID" value="PJA82901.1"/>
    <property type="molecule type" value="Genomic_DNA"/>
</dbReference>
<protein>
    <submittedName>
        <fullName evidence="1">Nucleotide sugar epimerase</fullName>
    </submittedName>
</protein>
<reference evidence="2" key="1">
    <citation type="submission" date="2017-09" db="EMBL/GenBank/DDBJ databases">
        <title>Depth-based differentiation of microbial function through sediment-hosted aquifers and enrichment of novel symbionts in the deep terrestrial subsurface.</title>
        <authorList>
            <person name="Probst A.J."/>
            <person name="Ladd B."/>
            <person name="Jarett J.K."/>
            <person name="Geller-Mcgrath D.E."/>
            <person name="Sieber C.M.K."/>
            <person name="Emerson J.B."/>
            <person name="Anantharaman K."/>
            <person name="Thomas B.C."/>
            <person name="Malmstrom R."/>
            <person name="Stieglmeier M."/>
            <person name="Klingl A."/>
            <person name="Woyke T."/>
            <person name="Ryan C.M."/>
            <person name="Banfield J.F."/>
        </authorList>
    </citation>
    <scope>NUCLEOTIDE SEQUENCE [LARGE SCALE GENOMIC DNA]</scope>
</reference>
<gene>
    <name evidence="1" type="ORF">CO146_02230</name>
</gene>
<evidence type="ECO:0000313" key="1">
    <source>
        <dbReference type="EMBL" id="PJA82901.1"/>
    </source>
</evidence>
<feature type="non-terminal residue" evidence="1">
    <location>
        <position position="1"/>
    </location>
</feature>
<dbReference type="Gene3D" id="3.90.25.10">
    <property type="entry name" value="UDP-galactose 4-epimerase, domain 1"/>
    <property type="match status" value="1"/>
</dbReference>
<comment type="caution">
    <text evidence="1">The sequence shown here is derived from an EMBL/GenBank/DDBJ whole genome shotgun (WGS) entry which is preliminary data.</text>
</comment>
<name>A0A2M7Z359_9BACT</name>
<accession>A0A2M7Z359</accession>
<dbReference type="Proteomes" id="UP000230178">
    <property type="component" value="Unassembled WGS sequence"/>
</dbReference>
<proteinExistence type="predicted"/>